<dbReference type="Gene3D" id="3.40.50.2000">
    <property type="entry name" value="Glycogen Phosphorylase B"/>
    <property type="match status" value="1"/>
</dbReference>
<gene>
    <name evidence="2" type="ORF">GRI89_05040</name>
</gene>
<evidence type="ECO:0000259" key="1">
    <source>
        <dbReference type="Pfam" id="PF00534"/>
    </source>
</evidence>
<dbReference type="GO" id="GO:0016757">
    <property type="term" value="F:glycosyltransferase activity"/>
    <property type="evidence" value="ECO:0007669"/>
    <property type="project" value="InterPro"/>
</dbReference>
<sequence>MRPQVEQSDLLVMISRHDAGPLVRLEAAIAGVPTIGTRVDHIADFAPDAAVAISVGNDMELAEQIAALAEDEERRLNFARAAQERTVSTPAQWTMQRICEFF</sequence>
<dbReference type="InterPro" id="IPR001296">
    <property type="entry name" value="Glyco_trans_1"/>
</dbReference>
<accession>A0A6I4SSJ4</accession>
<keyword evidence="2" id="KW-0808">Transferase</keyword>
<feature type="domain" description="Glycosyl transferase family 1" evidence="1">
    <location>
        <begin position="6"/>
        <end position="85"/>
    </location>
</feature>
<dbReference type="Pfam" id="PF00534">
    <property type="entry name" value="Glycos_transf_1"/>
    <property type="match status" value="1"/>
</dbReference>
<dbReference type="OrthoDB" id="9802525at2"/>
<reference evidence="2 3" key="1">
    <citation type="submission" date="2019-12" db="EMBL/GenBank/DDBJ databases">
        <title>Genomic-based taxomic classification of the family Erythrobacteraceae.</title>
        <authorList>
            <person name="Xu L."/>
        </authorList>
    </citation>
    <scope>NUCLEOTIDE SEQUENCE [LARGE SCALE GENOMIC DNA]</scope>
    <source>
        <strain evidence="2 3">MCCC 1K01500</strain>
    </source>
</reference>
<protein>
    <submittedName>
        <fullName evidence="2">Glycosyltransferase</fullName>
    </submittedName>
</protein>
<dbReference type="AlphaFoldDB" id="A0A6I4SSJ4"/>
<comment type="caution">
    <text evidence="2">The sequence shown here is derived from an EMBL/GenBank/DDBJ whole genome shotgun (WGS) entry which is preliminary data.</text>
</comment>
<dbReference type="SUPFAM" id="SSF53756">
    <property type="entry name" value="UDP-Glycosyltransferase/glycogen phosphorylase"/>
    <property type="match status" value="1"/>
</dbReference>
<dbReference type="EMBL" id="WTYM01000030">
    <property type="protein sequence ID" value="MXO58904.1"/>
    <property type="molecule type" value="Genomic_DNA"/>
</dbReference>
<proteinExistence type="predicted"/>
<evidence type="ECO:0000313" key="3">
    <source>
        <dbReference type="Proteomes" id="UP000433652"/>
    </source>
</evidence>
<evidence type="ECO:0000313" key="2">
    <source>
        <dbReference type="EMBL" id="MXO58904.1"/>
    </source>
</evidence>
<organism evidence="2 3">
    <name type="scientific">Croceibacterium salegens</name>
    <dbReference type="NCBI Taxonomy" id="1737568"/>
    <lineage>
        <taxon>Bacteria</taxon>
        <taxon>Pseudomonadati</taxon>
        <taxon>Pseudomonadota</taxon>
        <taxon>Alphaproteobacteria</taxon>
        <taxon>Sphingomonadales</taxon>
        <taxon>Erythrobacteraceae</taxon>
        <taxon>Croceibacterium</taxon>
    </lineage>
</organism>
<name>A0A6I4SSJ4_9SPHN</name>
<dbReference type="Proteomes" id="UP000433652">
    <property type="component" value="Unassembled WGS sequence"/>
</dbReference>
<keyword evidence="3" id="KW-1185">Reference proteome</keyword>